<evidence type="ECO:0000313" key="2">
    <source>
        <dbReference type="EMBL" id="MBD8870600.1"/>
    </source>
</evidence>
<dbReference type="InterPro" id="IPR017395">
    <property type="entry name" value="Chlorophyllase-like"/>
</dbReference>
<dbReference type="InterPro" id="IPR029058">
    <property type="entry name" value="AB_hydrolase_fold"/>
</dbReference>
<comment type="caution">
    <text evidence="2">The sequence shown here is derived from an EMBL/GenBank/DDBJ whole genome shotgun (WGS) entry which is preliminary data.</text>
</comment>
<keyword evidence="3" id="KW-1185">Reference proteome</keyword>
<dbReference type="RefSeq" id="WP_192143883.1">
    <property type="nucleotide sequence ID" value="NZ_JACYXZ010000003.1"/>
</dbReference>
<keyword evidence="1" id="KW-0472">Membrane</keyword>
<feature type="transmembrane region" description="Helical" evidence="1">
    <location>
        <begin position="12"/>
        <end position="34"/>
    </location>
</feature>
<sequence length="413" mass="43039">MNAVRRAGRWAVLYATLVGIVMIGLAAHAGSYLFGFTQPSATASQDADPMLSHAAPGRHPVGIRRIGPDDAPVAMTVWYPASDSTDSEPATRYSYSLTVLGTQTATALATYPGVARHGVEADLAGGPYPLVVLSAGFAISPASYAWLAEHLASHGLVVVAPQHAETLDPSTLWRSAIDRPEVVAQTRAHVETAATPGGDLAGLVDPKTVAVVGHSYGGYTALAAAGAQLDPDAFTSGCATARADDDPIVFLCDALQPHLDDIVVARTTEPEPVDAVVSLAGDAAMFGETGLAAVTAPLLVIGGTADHDSPFDWTTRLAYESAASRHKVEVSLRGAGHFVFTGGCDRTRRILRLVTTGFCDDPAWERAKARAVTQHYVAAFLLAELTGATAARTALTDPAEPSGVRLRSAEPSR</sequence>
<keyword evidence="1" id="KW-0812">Transmembrane</keyword>
<dbReference type="AlphaFoldDB" id="A0A927Q0F9"/>
<reference evidence="2" key="1">
    <citation type="submission" date="2020-09" db="EMBL/GenBank/DDBJ databases">
        <title>Nocardioides sp. strain MJB4 16S ribosomal RNA gene Genome sequencing and assembly.</title>
        <authorList>
            <person name="Kim I."/>
        </authorList>
    </citation>
    <scope>NUCLEOTIDE SEQUENCE</scope>
    <source>
        <strain evidence="2">MJB4</strain>
    </source>
</reference>
<proteinExistence type="predicted"/>
<evidence type="ECO:0000313" key="3">
    <source>
        <dbReference type="Proteomes" id="UP000616839"/>
    </source>
</evidence>
<dbReference type="Gene3D" id="3.40.50.1820">
    <property type="entry name" value="alpha/beta hydrolase"/>
    <property type="match status" value="1"/>
</dbReference>
<evidence type="ECO:0000256" key="1">
    <source>
        <dbReference type="SAM" id="Phobius"/>
    </source>
</evidence>
<protein>
    <submittedName>
        <fullName evidence="2">Prolyl oligopeptidase family serine peptidase</fullName>
    </submittedName>
</protein>
<keyword evidence="1" id="KW-1133">Transmembrane helix</keyword>
<dbReference type="PANTHER" id="PTHR33428">
    <property type="entry name" value="CHLOROPHYLLASE-2, CHLOROPLASTIC"/>
    <property type="match status" value="1"/>
</dbReference>
<organism evidence="2 3">
    <name type="scientific">Nocardioides donggukensis</name>
    <dbReference type="NCBI Taxonomy" id="2774019"/>
    <lineage>
        <taxon>Bacteria</taxon>
        <taxon>Bacillati</taxon>
        <taxon>Actinomycetota</taxon>
        <taxon>Actinomycetes</taxon>
        <taxon>Propionibacteriales</taxon>
        <taxon>Nocardioidaceae</taxon>
        <taxon>Nocardioides</taxon>
    </lineage>
</organism>
<gene>
    <name evidence="2" type="ORF">IE331_13270</name>
</gene>
<accession>A0A927Q0F9</accession>
<dbReference type="PANTHER" id="PTHR33428:SF14">
    <property type="entry name" value="CARBOXYLESTERASE TYPE B DOMAIN-CONTAINING PROTEIN"/>
    <property type="match status" value="1"/>
</dbReference>
<name>A0A927Q0F9_9ACTN</name>
<dbReference type="Proteomes" id="UP000616839">
    <property type="component" value="Unassembled WGS sequence"/>
</dbReference>
<dbReference type="EMBL" id="JACYXZ010000003">
    <property type="protein sequence ID" value="MBD8870600.1"/>
    <property type="molecule type" value="Genomic_DNA"/>
</dbReference>
<dbReference type="Pfam" id="PF07224">
    <property type="entry name" value="Chlorophyllase"/>
    <property type="match status" value="1"/>
</dbReference>
<dbReference type="SUPFAM" id="SSF53474">
    <property type="entry name" value="alpha/beta-Hydrolases"/>
    <property type="match status" value="1"/>
</dbReference>